<evidence type="ECO:0000313" key="2">
    <source>
        <dbReference type="Proteomes" id="UP000300879"/>
    </source>
</evidence>
<accession>A0A4P8XJV6</accession>
<proteinExistence type="predicted"/>
<reference evidence="1 2" key="1">
    <citation type="submission" date="2019-05" db="EMBL/GenBank/DDBJ databases">
        <authorList>
            <person name="Chen C."/>
        </authorList>
    </citation>
    <scope>NUCLEOTIDE SEQUENCE [LARGE SCALE GENOMIC DNA]</scope>
    <source>
        <strain evidence="1 2">HB172198</strain>
    </source>
</reference>
<gene>
    <name evidence="1" type="ORF">E6C60_0952</name>
</gene>
<evidence type="ECO:0000313" key="1">
    <source>
        <dbReference type="EMBL" id="QCT01671.1"/>
    </source>
</evidence>
<dbReference type="KEGG" id="palo:E6C60_0952"/>
<keyword evidence="2" id="KW-1185">Reference proteome</keyword>
<dbReference type="Proteomes" id="UP000300879">
    <property type="component" value="Chromosome"/>
</dbReference>
<name>A0A4P8XJV6_9BACL</name>
<dbReference type="AlphaFoldDB" id="A0A4P8XJV6"/>
<sequence>MLPFTAAFRPVGKMFKGADIGEGVAAQASKSVDDVVEGTSVELAKTNH</sequence>
<dbReference type="EMBL" id="CP040396">
    <property type="protein sequence ID" value="QCT01671.1"/>
    <property type="molecule type" value="Genomic_DNA"/>
</dbReference>
<organism evidence="1 2">
    <name type="scientific">Paenibacillus algicola</name>
    <dbReference type="NCBI Taxonomy" id="2565926"/>
    <lineage>
        <taxon>Bacteria</taxon>
        <taxon>Bacillati</taxon>
        <taxon>Bacillota</taxon>
        <taxon>Bacilli</taxon>
        <taxon>Bacillales</taxon>
        <taxon>Paenibacillaceae</taxon>
        <taxon>Paenibacillus</taxon>
    </lineage>
</organism>
<protein>
    <submittedName>
        <fullName evidence="1">Uncharacterized protein</fullName>
    </submittedName>
</protein>